<dbReference type="GO" id="GO:0009146">
    <property type="term" value="P:purine nucleoside triphosphate catabolic process"/>
    <property type="evidence" value="ECO:0007669"/>
    <property type="project" value="UniProtKB-UniRule"/>
</dbReference>
<dbReference type="CDD" id="cd00515">
    <property type="entry name" value="HAM1"/>
    <property type="match status" value="1"/>
</dbReference>
<feature type="binding site" evidence="10">
    <location>
        <begin position="10"/>
        <end position="15"/>
    </location>
    <ligand>
        <name>substrate</name>
    </ligand>
</feature>
<feature type="binding site" evidence="10">
    <location>
        <position position="73"/>
    </location>
    <ligand>
        <name>substrate</name>
    </ligand>
</feature>
<evidence type="ECO:0000256" key="6">
    <source>
        <dbReference type="ARBA" id="ARBA00022842"/>
    </source>
</evidence>
<evidence type="ECO:0000256" key="1">
    <source>
        <dbReference type="ARBA" id="ARBA00008023"/>
    </source>
</evidence>
<dbReference type="GO" id="GO:0036220">
    <property type="term" value="F:ITP diphosphatase activity"/>
    <property type="evidence" value="ECO:0007669"/>
    <property type="project" value="UniProtKB-UniRule"/>
</dbReference>
<reference evidence="12 13" key="1">
    <citation type="journal article" date="2016" name="Front. Microbiol.">
        <title>Fuerstia marisgermanicae gen. nov., sp. nov., an Unusual Member of the Phylum Planctomycetes from the German Wadden Sea.</title>
        <authorList>
            <person name="Kohn T."/>
            <person name="Heuer A."/>
            <person name="Jogler M."/>
            <person name="Vollmers J."/>
            <person name="Boedeker C."/>
            <person name="Bunk B."/>
            <person name="Rast P."/>
            <person name="Borchert D."/>
            <person name="Glockner I."/>
            <person name="Freese H.M."/>
            <person name="Klenk H.P."/>
            <person name="Overmann J."/>
            <person name="Kaster A.K."/>
            <person name="Rohde M."/>
            <person name="Wiegand S."/>
            <person name="Jogler C."/>
        </authorList>
    </citation>
    <scope>NUCLEOTIDE SEQUENCE [LARGE SCALE GENOMIC DNA]</scope>
    <source>
        <strain evidence="12 13">NH11</strain>
    </source>
</reference>
<dbReference type="GO" id="GO:0017111">
    <property type="term" value="F:ribonucleoside triphosphate phosphatase activity"/>
    <property type="evidence" value="ECO:0007669"/>
    <property type="project" value="InterPro"/>
</dbReference>
<evidence type="ECO:0000256" key="11">
    <source>
        <dbReference type="RuleBase" id="RU003781"/>
    </source>
</evidence>
<comment type="similarity">
    <text evidence="1 10 11">Belongs to the HAM1 NTPase family.</text>
</comment>
<evidence type="ECO:0000256" key="7">
    <source>
        <dbReference type="ARBA" id="ARBA00023080"/>
    </source>
</evidence>
<sequence>MSDRTIILASRNKKKTEEVADLLAAVGFKVIPVTEFPDVPDVVEDGDTFAANAAKKATEVATALGQWTIGEDSGLRVDALKGAPGIYSARYSGEGATDEKNNAKLLKELADVPDEKRGAGYVCSVALSNPAGEVRIAVEGTCRGRILQERRGEGGFGYDPYFLIREYHKSFGELSLLTKQRISHRARAFSKFIPELLRISPEFQ</sequence>
<evidence type="ECO:0000256" key="5">
    <source>
        <dbReference type="ARBA" id="ARBA00022801"/>
    </source>
</evidence>
<dbReference type="InterPro" id="IPR002637">
    <property type="entry name" value="RdgB/HAM1"/>
</dbReference>
<comment type="cofactor">
    <cofactor evidence="10">
        <name>Mg(2+)</name>
        <dbReference type="ChEBI" id="CHEBI:18420"/>
    </cofactor>
    <text evidence="10">Binds 1 Mg(2+) ion per subunit.</text>
</comment>
<gene>
    <name evidence="12" type="ORF">Fuma_01444</name>
</gene>
<keyword evidence="13" id="KW-1185">Reference proteome</keyword>
<name>A0A1P8WCR2_9PLAN</name>
<evidence type="ECO:0000256" key="9">
    <source>
        <dbReference type="ARBA" id="ARBA00052017"/>
    </source>
</evidence>
<dbReference type="HAMAP" id="MF_01405">
    <property type="entry name" value="Non_canon_purine_NTPase"/>
    <property type="match status" value="1"/>
</dbReference>
<dbReference type="GO" id="GO:0035870">
    <property type="term" value="F:dITP diphosphatase activity"/>
    <property type="evidence" value="ECO:0007669"/>
    <property type="project" value="UniProtKB-UniRule"/>
</dbReference>
<dbReference type="EC" id="3.6.1.66" evidence="10"/>
<evidence type="ECO:0000313" key="13">
    <source>
        <dbReference type="Proteomes" id="UP000187735"/>
    </source>
</evidence>
<dbReference type="GO" id="GO:0000166">
    <property type="term" value="F:nucleotide binding"/>
    <property type="evidence" value="ECO:0007669"/>
    <property type="project" value="UniProtKB-KW"/>
</dbReference>
<dbReference type="FunFam" id="3.90.950.10:FF:000001">
    <property type="entry name" value="dITP/XTP pyrophosphatase"/>
    <property type="match status" value="1"/>
</dbReference>
<accession>A0A1P8WCR2</accession>
<dbReference type="PANTHER" id="PTHR11067">
    <property type="entry name" value="INOSINE TRIPHOSPHATE PYROPHOSPHATASE/HAM1 PROTEIN"/>
    <property type="match status" value="1"/>
</dbReference>
<dbReference type="SUPFAM" id="SSF52972">
    <property type="entry name" value="ITPase-like"/>
    <property type="match status" value="1"/>
</dbReference>
<dbReference type="EMBL" id="CP017641">
    <property type="protein sequence ID" value="APZ91848.1"/>
    <property type="molecule type" value="Genomic_DNA"/>
</dbReference>
<feature type="binding site" evidence="10">
    <location>
        <begin position="184"/>
        <end position="185"/>
    </location>
    <ligand>
        <name>substrate</name>
    </ligand>
</feature>
<comment type="catalytic activity">
    <reaction evidence="9 10">
        <text>XTP + H2O = XMP + diphosphate + H(+)</text>
        <dbReference type="Rhea" id="RHEA:28610"/>
        <dbReference type="ChEBI" id="CHEBI:15377"/>
        <dbReference type="ChEBI" id="CHEBI:15378"/>
        <dbReference type="ChEBI" id="CHEBI:33019"/>
        <dbReference type="ChEBI" id="CHEBI:57464"/>
        <dbReference type="ChEBI" id="CHEBI:61314"/>
        <dbReference type="EC" id="3.6.1.66"/>
    </reaction>
</comment>
<dbReference type="InterPro" id="IPR029001">
    <property type="entry name" value="ITPase-like_fam"/>
</dbReference>
<evidence type="ECO:0000256" key="2">
    <source>
        <dbReference type="ARBA" id="ARBA00011738"/>
    </source>
</evidence>
<feature type="binding site" evidence="10">
    <location>
        <position position="72"/>
    </location>
    <ligand>
        <name>Mg(2+)</name>
        <dbReference type="ChEBI" id="CHEBI:18420"/>
    </ligand>
</feature>
<dbReference type="Proteomes" id="UP000187735">
    <property type="component" value="Chromosome"/>
</dbReference>
<dbReference type="Pfam" id="PF01725">
    <property type="entry name" value="Ham1p_like"/>
    <property type="match status" value="1"/>
</dbReference>
<evidence type="ECO:0000256" key="4">
    <source>
        <dbReference type="ARBA" id="ARBA00022741"/>
    </source>
</evidence>
<dbReference type="AlphaFoldDB" id="A0A1P8WCR2"/>
<dbReference type="KEGG" id="fmr:Fuma_01444"/>
<dbReference type="GO" id="GO:0009117">
    <property type="term" value="P:nucleotide metabolic process"/>
    <property type="evidence" value="ECO:0007669"/>
    <property type="project" value="UniProtKB-KW"/>
</dbReference>
<comment type="caution">
    <text evidence="10">Lacks conserved residue(s) required for the propagation of feature annotation.</text>
</comment>
<dbReference type="Gene3D" id="3.90.950.10">
    <property type="match status" value="1"/>
</dbReference>
<evidence type="ECO:0000256" key="3">
    <source>
        <dbReference type="ARBA" id="ARBA00022723"/>
    </source>
</evidence>
<comment type="subunit">
    <text evidence="2 10">Homodimer.</text>
</comment>
<comment type="catalytic activity">
    <reaction evidence="10">
        <text>ITP + H2O = IMP + diphosphate + H(+)</text>
        <dbReference type="Rhea" id="RHEA:29399"/>
        <dbReference type="ChEBI" id="CHEBI:15377"/>
        <dbReference type="ChEBI" id="CHEBI:15378"/>
        <dbReference type="ChEBI" id="CHEBI:33019"/>
        <dbReference type="ChEBI" id="CHEBI:58053"/>
        <dbReference type="ChEBI" id="CHEBI:61402"/>
        <dbReference type="EC" id="3.6.1.66"/>
    </reaction>
</comment>
<organism evidence="12 13">
    <name type="scientific">Fuerstiella marisgermanici</name>
    <dbReference type="NCBI Taxonomy" id="1891926"/>
    <lineage>
        <taxon>Bacteria</taxon>
        <taxon>Pseudomonadati</taxon>
        <taxon>Planctomycetota</taxon>
        <taxon>Planctomycetia</taxon>
        <taxon>Planctomycetales</taxon>
        <taxon>Planctomycetaceae</taxon>
        <taxon>Fuerstiella</taxon>
    </lineage>
</organism>
<dbReference type="OrthoDB" id="9807456at2"/>
<evidence type="ECO:0000313" key="12">
    <source>
        <dbReference type="EMBL" id="APZ91848.1"/>
    </source>
</evidence>
<feature type="active site" description="Proton acceptor" evidence="10">
    <location>
        <position position="72"/>
    </location>
</feature>
<comment type="function">
    <text evidence="10">Pyrophosphatase that catalyzes the hydrolysis of nucleoside triphosphates to their monophosphate derivatives, with a high preference for the non-canonical purine nucleotides XTP (xanthosine triphosphate), dITP (deoxyinosine triphosphate) and ITP. Seems to function as a house-cleaning enzyme that removes non-canonical purine nucleotides from the nucleotide pool, thus preventing their incorporation into DNA/RNA and avoiding chromosomal lesions.</text>
</comment>
<feature type="binding site" evidence="10">
    <location>
        <begin position="156"/>
        <end position="159"/>
    </location>
    <ligand>
        <name>substrate</name>
    </ligand>
</feature>
<evidence type="ECO:0000256" key="8">
    <source>
        <dbReference type="ARBA" id="ARBA00051875"/>
    </source>
</evidence>
<dbReference type="NCBIfam" id="NF011397">
    <property type="entry name" value="PRK14822.1"/>
    <property type="match status" value="1"/>
</dbReference>
<dbReference type="GO" id="GO:0005829">
    <property type="term" value="C:cytosol"/>
    <property type="evidence" value="ECO:0007669"/>
    <property type="project" value="TreeGrafter"/>
</dbReference>
<dbReference type="NCBIfam" id="TIGR00042">
    <property type="entry name" value="RdgB/HAM1 family non-canonical purine NTP pyrophosphatase"/>
    <property type="match status" value="1"/>
</dbReference>
<keyword evidence="7 10" id="KW-0546">Nucleotide metabolism</keyword>
<comment type="catalytic activity">
    <reaction evidence="8 10">
        <text>dITP + H2O = dIMP + diphosphate + H(+)</text>
        <dbReference type="Rhea" id="RHEA:28342"/>
        <dbReference type="ChEBI" id="CHEBI:15377"/>
        <dbReference type="ChEBI" id="CHEBI:15378"/>
        <dbReference type="ChEBI" id="CHEBI:33019"/>
        <dbReference type="ChEBI" id="CHEBI:61194"/>
        <dbReference type="ChEBI" id="CHEBI:61382"/>
        <dbReference type="EC" id="3.6.1.66"/>
    </reaction>
</comment>
<protein>
    <recommendedName>
        <fullName evidence="10">dITP/XTP pyrophosphatase</fullName>
        <ecNumber evidence="10">3.6.1.66</ecNumber>
    </recommendedName>
    <alternativeName>
        <fullName evidence="10">Non-canonical purine NTP pyrophosphatase</fullName>
    </alternativeName>
    <alternativeName>
        <fullName evidence="10">Non-standard purine NTP pyrophosphatase</fullName>
    </alternativeName>
    <alternativeName>
        <fullName evidence="10">Nucleoside-triphosphate diphosphatase</fullName>
    </alternativeName>
    <alternativeName>
        <fullName evidence="10">Nucleoside-triphosphate pyrophosphatase</fullName>
        <shortName evidence="10">NTPase</shortName>
    </alternativeName>
</protein>
<dbReference type="GO" id="GO:0046872">
    <property type="term" value="F:metal ion binding"/>
    <property type="evidence" value="ECO:0007669"/>
    <property type="project" value="UniProtKB-KW"/>
</dbReference>
<evidence type="ECO:0000256" key="10">
    <source>
        <dbReference type="HAMAP-Rule" id="MF_01405"/>
    </source>
</evidence>
<keyword evidence="4 10" id="KW-0547">Nucleotide-binding</keyword>
<keyword evidence="6 10" id="KW-0460">Magnesium</keyword>
<dbReference type="GO" id="GO:0036222">
    <property type="term" value="F:XTP diphosphatase activity"/>
    <property type="evidence" value="ECO:0007669"/>
    <property type="project" value="UniProtKB-UniRule"/>
</dbReference>
<feature type="binding site" evidence="10">
    <location>
        <position position="179"/>
    </location>
    <ligand>
        <name>substrate</name>
    </ligand>
</feature>
<dbReference type="STRING" id="1891926.Fuma_01444"/>
<keyword evidence="3 10" id="KW-0479">Metal-binding</keyword>
<dbReference type="RefSeq" id="WP_077023542.1">
    <property type="nucleotide sequence ID" value="NZ_CP017641.1"/>
</dbReference>
<dbReference type="InterPro" id="IPR020922">
    <property type="entry name" value="dITP/XTP_pyrophosphatase"/>
</dbReference>
<keyword evidence="5 10" id="KW-0378">Hydrolase</keyword>
<proteinExistence type="inferred from homology"/>
<dbReference type="PANTHER" id="PTHR11067:SF9">
    <property type="entry name" value="INOSINE TRIPHOSPHATE PYROPHOSPHATASE"/>
    <property type="match status" value="1"/>
</dbReference>